<reference evidence="8 9" key="1">
    <citation type="submission" date="2016-04" db="EMBL/GenBank/DDBJ databases">
        <title>Complete genome sequence of Bacillus oceanisediminis strain 2691.</title>
        <authorList>
            <person name="Jeong H."/>
            <person name="Kim H.J."/>
            <person name="Lee D.-W."/>
        </authorList>
    </citation>
    <scope>NUCLEOTIDE SEQUENCE [LARGE SCALE GENOMIC DNA]</scope>
    <source>
        <strain evidence="8 9">2691</strain>
    </source>
</reference>
<dbReference type="Pfam" id="PF00107">
    <property type="entry name" value="ADH_zinc_N"/>
    <property type="match status" value="1"/>
</dbReference>
<dbReference type="InterPro" id="IPR013149">
    <property type="entry name" value="ADH-like_C"/>
</dbReference>
<dbReference type="CDD" id="cd08283">
    <property type="entry name" value="FDH_like_1"/>
    <property type="match status" value="1"/>
</dbReference>
<protein>
    <submittedName>
        <fullName evidence="8">Glutathione-dependent formaldehyde dehydrogenase</fullName>
    </submittedName>
</protein>
<dbReference type="AlphaFoldDB" id="A0A160MCA3"/>
<proteinExistence type="inferred from homology"/>
<evidence type="ECO:0000259" key="6">
    <source>
        <dbReference type="Pfam" id="PF00107"/>
    </source>
</evidence>
<dbReference type="SUPFAM" id="SSF51735">
    <property type="entry name" value="NAD(P)-binding Rossmann-fold domains"/>
    <property type="match status" value="1"/>
</dbReference>
<dbReference type="RefSeq" id="WP_019382147.1">
    <property type="nucleotide sequence ID" value="NZ_CP015506.1"/>
</dbReference>
<keyword evidence="4" id="KW-0560">Oxidoreductase</keyword>
<evidence type="ECO:0000313" key="9">
    <source>
        <dbReference type="Proteomes" id="UP000077856"/>
    </source>
</evidence>
<comment type="cofactor">
    <cofactor evidence="1 5">
        <name>Zn(2+)</name>
        <dbReference type="ChEBI" id="CHEBI:29105"/>
    </cofactor>
</comment>
<sequence>MKAVTYQGNKNVQVKEVKDPNIKNGDDIIVKITSSAICGSDLHLIHQMIPNMPTDYVIGHEPMGVVEEVGPEVTKLKKGDRVIIPFNVSCGHCWYCNHDLTSQCDNSNPHGEMGGFFGYSETTGGFAGGQAEYMRVPYGNFTPFKLPENCEVEDEKLVLLADAASTAYWSVDHSGVKAGDTVIVLGCGPVGLLAQKFAWFKGAERVIAVDYHNYRLEHAKRTNKVETVNFEEHENVGEYLREITKGGADIVIDCSGMSGKMTPLEYLASGMKLHGGAMGGLVIASQAVRKAGTIQITGVYGGRYNGFPLGDIFQRNVDIKTGQAPVIPYMPFLYNLISEGKVDIGDVITHVLPLDQAKHGYEVFDTRTDNCIKVILKP</sequence>
<evidence type="ECO:0000256" key="5">
    <source>
        <dbReference type="RuleBase" id="RU361277"/>
    </source>
</evidence>
<keyword evidence="3 5" id="KW-0862">Zinc</keyword>
<dbReference type="EMBL" id="CP015506">
    <property type="protein sequence ID" value="AND40540.1"/>
    <property type="molecule type" value="Genomic_DNA"/>
</dbReference>
<dbReference type="Gene3D" id="3.90.180.10">
    <property type="entry name" value="Medium-chain alcohol dehydrogenases, catalytic domain"/>
    <property type="match status" value="1"/>
</dbReference>
<accession>A0A160MCA3</accession>
<dbReference type="InterPro" id="IPR036291">
    <property type="entry name" value="NAD(P)-bd_dom_sf"/>
</dbReference>
<dbReference type="PROSITE" id="PS00059">
    <property type="entry name" value="ADH_ZINC"/>
    <property type="match status" value="1"/>
</dbReference>
<organism evidence="8 9">
    <name type="scientific">Cytobacillus oceanisediminis 2691</name>
    <dbReference type="NCBI Taxonomy" id="1196031"/>
    <lineage>
        <taxon>Bacteria</taxon>
        <taxon>Bacillati</taxon>
        <taxon>Bacillota</taxon>
        <taxon>Bacilli</taxon>
        <taxon>Bacillales</taxon>
        <taxon>Bacillaceae</taxon>
        <taxon>Cytobacillus</taxon>
    </lineage>
</organism>
<gene>
    <name evidence="8" type="ORF">A361_15750</name>
</gene>
<dbReference type="InterPro" id="IPR002328">
    <property type="entry name" value="ADH_Zn_CS"/>
</dbReference>
<dbReference type="Proteomes" id="UP000077856">
    <property type="component" value="Chromosome"/>
</dbReference>
<evidence type="ECO:0000259" key="7">
    <source>
        <dbReference type="Pfam" id="PF08240"/>
    </source>
</evidence>
<dbReference type="InterPro" id="IPR011032">
    <property type="entry name" value="GroES-like_sf"/>
</dbReference>
<comment type="similarity">
    <text evidence="5">Belongs to the zinc-containing alcohol dehydrogenase family.</text>
</comment>
<dbReference type="KEGG" id="bon:A361_15750"/>
<dbReference type="PANTHER" id="PTHR42813">
    <property type="entry name" value="ZINC-TYPE ALCOHOL DEHYDROGENASE-LIKE"/>
    <property type="match status" value="1"/>
</dbReference>
<feature type="domain" description="Alcohol dehydrogenase-like N-terminal" evidence="7">
    <location>
        <begin position="26"/>
        <end position="143"/>
    </location>
</feature>
<dbReference type="PANTHER" id="PTHR42813:SF2">
    <property type="entry name" value="DEHYDROGENASE, ZINC-CONTAINING, PUTATIVE (AFU_ORTHOLOGUE AFUA_2G02810)-RELATED"/>
    <property type="match status" value="1"/>
</dbReference>
<dbReference type="GO" id="GO:0016491">
    <property type="term" value="F:oxidoreductase activity"/>
    <property type="evidence" value="ECO:0007669"/>
    <property type="project" value="UniProtKB-KW"/>
</dbReference>
<dbReference type="Gene3D" id="3.40.50.720">
    <property type="entry name" value="NAD(P)-binding Rossmann-like Domain"/>
    <property type="match status" value="1"/>
</dbReference>
<feature type="domain" description="Alcohol dehydrogenase-like C-terminal" evidence="6">
    <location>
        <begin position="189"/>
        <end position="256"/>
    </location>
</feature>
<dbReference type="Pfam" id="PF08240">
    <property type="entry name" value="ADH_N"/>
    <property type="match status" value="1"/>
</dbReference>
<keyword evidence="2 5" id="KW-0479">Metal-binding</keyword>
<evidence type="ECO:0000256" key="4">
    <source>
        <dbReference type="ARBA" id="ARBA00023002"/>
    </source>
</evidence>
<dbReference type="STRING" id="1196031.A361_15750"/>
<evidence type="ECO:0000313" key="8">
    <source>
        <dbReference type="EMBL" id="AND40540.1"/>
    </source>
</evidence>
<name>A0A160MCA3_9BACI</name>
<dbReference type="GO" id="GO:0008270">
    <property type="term" value="F:zinc ion binding"/>
    <property type="evidence" value="ECO:0007669"/>
    <property type="project" value="InterPro"/>
</dbReference>
<dbReference type="eggNOG" id="COG1063">
    <property type="taxonomic scope" value="Bacteria"/>
</dbReference>
<evidence type="ECO:0000256" key="1">
    <source>
        <dbReference type="ARBA" id="ARBA00001947"/>
    </source>
</evidence>
<dbReference type="SUPFAM" id="SSF50129">
    <property type="entry name" value="GroES-like"/>
    <property type="match status" value="1"/>
</dbReference>
<evidence type="ECO:0000256" key="2">
    <source>
        <dbReference type="ARBA" id="ARBA00022723"/>
    </source>
</evidence>
<dbReference type="InterPro" id="IPR013154">
    <property type="entry name" value="ADH-like_N"/>
</dbReference>
<evidence type="ECO:0000256" key="3">
    <source>
        <dbReference type="ARBA" id="ARBA00022833"/>
    </source>
</evidence>